<dbReference type="EMBL" id="CAJNOT010000032">
    <property type="protein sequence ID" value="CAF0788543.1"/>
    <property type="molecule type" value="Genomic_DNA"/>
</dbReference>
<dbReference type="Gene3D" id="2.60.120.620">
    <property type="entry name" value="q2cbj1_9rhob like domain"/>
    <property type="match status" value="1"/>
</dbReference>
<dbReference type="AlphaFoldDB" id="A0A813S0S5"/>
<dbReference type="SUPFAM" id="SSF51197">
    <property type="entry name" value="Clavaminate synthase-like"/>
    <property type="match status" value="1"/>
</dbReference>
<dbReference type="InterPro" id="IPR008775">
    <property type="entry name" value="Phytyl_CoA_dOase-like"/>
</dbReference>
<accession>A0A813S0S5</accession>
<evidence type="ECO:0000313" key="2">
    <source>
        <dbReference type="EMBL" id="CAF4063588.1"/>
    </source>
</evidence>
<dbReference type="Proteomes" id="UP000663836">
    <property type="component" value="Unassembled WGS sequence"/>
</dbReference>
<comment type="caution">
    <text evidence="1">The sequence shown here is derived from an EMBL/GenBank/DDBJ whole genome shotgun (WGS) entry which is preliminary data.</text>
</comment>
<evidence type="ECO:0008006" key="4">
    <source>
        <dbReference type="Google" id="ProtNLM"/>
    </source>
</evidence>
<dbReference type="EMBL" id="CAJOBD010006540">
    <property type="protein sequence ID" value="CAF4063588.1"/>
    <property type="molecule type" value="Genomic_DNA"/>
</dbReference>
<dbReference type="Pfam" id="PF05721">
    <property type="entry name" value="PhyH"/>
    <property type="match status" value="1"/>
</dbReference>
<dbReference type="PANTHER" id="PTHR40128">
    <property type="entry name" value="EXPRESSED PROTEIN"/>
    <property type="match status" value="1"/>
</dbReference>
<evidence type="ECO:0000313" key="1">
    <source>
        <dbReference type="EMBL" id="CAF0788543.1"/>
    </source>
</evidence>
<dbReference type="Proteomes" id="UP000663864">
    <property type="component" value="Unassembled WGS sequence"/>
</dbReference>
<gene>
    <name evidence="2" type="ORF">JBS370_LOCUS29737</name>
    <name evidence="1" type="ORF">ZHD862_LOCUS1779</name>
</gene>
<organism evidence="1 3">
    <name type="scientific">Rotaria sordida</name>
    <dbReference type="NCBI Taxonomy" id="392033"/>
    <lineage>
        <taxon>Eukaryota</taxon>
        <taxon>Metazoa</taxon>
        <taxon>Spiralia</taxon>
        <taxon>Gnathifera</taxon>
        <taxon>Rotifera</taxon>
        <taxon>Eurotatoria</taxon>
        <taxon>Bdelloidea</taxon>
        <taxon>Philodinida</taxon>
        <taxon>Philodinidae</taxon>
        <taxon>Rotaria</taxon>
    </lineage>
</organism>
<name>A0A813S0S5_9BILA</name>
<protein>
    <recommendedName>
        <fullName evidence="4">Phytanoyl-CoA dioxygenase</fullName>
    </recommendedName>
</protein>
<reference evidence="1" key="1">
    <citation type="submission" date="2021-02" db="EMBL/GenBank/DDBJ databases">
        <authorList>
            <person name="Nowell W R."/>
        </authorList>
    </citation>
    <scope>NUCLEOTIDE SEQUENCE</scope>
</reference>
<dbReference type="PANTHER" id="PTHR40128:SF1">
    <property type="entry name" value="PHYTANOYL-COA HYDROXYLASE"/>
    <property type="match status" value="1"/>
</dbReference>
<proteinExistence type="predicted"/>
<evidence type="ECO:0000313" key="3">
    <source>
        <dbReference type="Proteomes" id="UP000663864"/>
    </source>
</evidence>
<sequence>MSSETPVYVQLGPRKWELGGEYLKQLEPCNYCLNAEDVGSALRNQLDDKGYIYLKQVLPEEDVLKAKHAVLEYLQHLIDTGVIKKPIFSSSYNDGILSDDYDVGSIPSLEGSNPITNHPAVLRVIENPYLYDIFTTIFHGIHPITFDFKWLRTMHHSANTGCHLDRVYMNRGSSDLLTCWIPFDNLTIDMSVLAVLEGSHRMDRPENDGYTKLQHTYADMDVERDKLQGTGWFTEDPMEFYHLNDTHQSSNSNPIWKTTAFSAGDIIIFTTRTIHMSSVNLTNKLRISCDTRWQPSDQPADPRFARLTKNNIVGHGDAKFGLYAKDLKKVEDGKTTMEQWRKTWGFPIKAEK</sequence>